<evidence type="ECO:0000313" key="2">
    <source>
        <dbReference type="EMBL" id="RCS70106.1"/>
    </source>
</evidence>
<proteinExistence type="predicted"/>
<name>A0A368LHK3_9VIBR</name>
<sequence length="243" mass="27132">MLYYFLPILFASFLLSAATLKEQKPLDISINLYGLSQTKISLDDTIKSIDARLEKNNTDNAAITFFSAFNQSKANVVTGYNYVYALNSGEGLRNTPLLASNLPIYSHSQHHQIYDFPSNKTHARAYVKTFSEQKVAFLSLIDLERRSESFPSDEDIKKLGSTIDRGSIEGWNKVVLVSQYSPSATKAMLKQLKGIDVAITLGSERNITRVGKTCLAEFPYNDANQLPIKASLSASGYTTRCYW</sequence>
<accession>A0A368LHK3</accession>
<dbReference type="RefSeq" id="WP_086959588.1">
    <property type="nucleotide sequence ID" value="NZ_AP018681.1"/>
</dbReference>
<dbReference type="InterPro" id="IPR029052">
    <property type="entry name" value="Metallo-depent_PP-like"/>
</dbReference>
<feature type="chain" id="PRO_5016793988" evidence="1">
    <location>
        <begin position="18"/>
        <end position="243"/>
    </location>
</feature>
<gene>
    <name evidence="2" type="ORF">CIK83_11600</name>
</gene>
<dbReference type="OrthoDB" id="5814948at2"/>
<comment type="caution">
    <text evidence="2">The sequence shown here is derived from an EMBL/GenBank/DDBJ whole genome shotgun (WGS) entry which is preliminary data.</text>
</comment>
<keyword evidence="3" id="KW-1185">Reference proteome</keyword>
<reference evidence="2 3" key="1">
    <citation type="journal article" date="2017" name="Elife">
        <title>Extensive horizontal gene transfer in cheese-associated bacteria.</title>
        <authorList>
            <person name="Bonham K.S."/>
            <person name="Wolfe B.E."/>
            <person name="Dutton R.J."/>
        </authorList>
    </citation>
    <scope>NUCLEOTIDE SEQUENCE [LARGE SCALE GENOMIC DNA]</scope>
    <source>
        <strain evidence="2 3">JB196</strain>
    </source>
</reference>
<dbReference type="EMBL" id="QPGL01000002">
    <property type="protein sequence ID" value="RCS70106.1"/>
    <property type="molecule type" value="Genomic_DNA"/>
</dbReference>
<feature type="signal peptide" evidence="1">
    <location>
        <begin position="1"/>
        <end position="17"/>
    </location>
</feature>
<dbReference type="Proteomes" id="UP000252479">
    <property type="component" value="Unassembled WGS sequence"/>
</dbReference>
<dbReference type="GeneID" id="303189566"/>
<evidence type="ECO:0000256" key="1">
    <source>
        <dbReference type="SAM" id="SignalP"/>
    </source>
</evidence>
<dbReference type="Gene3D" id="3.60.21.10">
    <property type="match status" value="1"/>
</dbReference>
<protein>
    <submittedName>
        <fullName evidence="2">Uncharacterized protein</fullName>
    </submittedName>
</protein>
<evidence type="ECO:0000313" key="3">
    <source>
        <dbReference type="Proteomes" id="UP000252479"/>
    </source>
</evidence>
<keyword evidence="1" id="KW-0732">Signal</keyword>
<dbReference type="AlphaFoldDB" id="A0A368LHK3"/>
<organism evidence="2 3">
    <name type="scientific">Vibrio casei</name>
    <dbReference type="NCBI Taxonomy" id="673372"/>
    <lineage>
        <taxon>Bacteria</taxon>
        <taxon>Pseudomonadati</taxon>
        <taxon>Pseudomonadota</taxon>
        <taxon>Gammaproteobacteria</taxon>
        <taxon>Vibrionales</taxon>
        <taxon>Vibrionaceae</taxon>
        <taxon>Vibrio</taxon>
    </lineage>
</organism>